<dbReference type="GO" id="GO:0005737">
    <property type="term" value="C:cytoplasm"/>
    <property type="evidence" value="ECO:0007669"/>
    <property type="project" value="UniProtKB-SubCell"/>
</dbReference>
<gene>
    <name evidence="10" type="ORF">GALMADRAFT_231366</name>
</gene>
<evidence type="ECO:0000313" key="10">
    <source>
        <dbReference type="EMBL" id="KDR68400.1"/>
    </source>
</evidence>
<dbReference type="Proteomes" id="UP000027222">
    <property type="component" value="Unassembled WGS sequence"/>
</dbReference>
<comment type="similarity">
    <text evidence="4">Belongs to the RTC4 family.</text>
</comment>
<dbReference type="InterPro" id="IPR028094">
    <property type="entry name" value="RTC4_C"/>
</dbReference>
<feature type="region of interest" description="Disordered" evidence="8">
    <location>
        <begin position="412"/>
        <end position="471"/>
    </location>
</feature>
<evidence type="ECO:0000256" key="5">
    <source>
        <dbReference type="ARBA" id="ARBA00015162"/>
    </source>
</evidence>
<reference evidence="11" key="1">
    <citation type="journal article" date="2014" name="Proc. Natl. Acad. Sci. U.S.A.">
        <title>Extensive sampling of basidiomycete genomes demonstrates inadequacy of the white-rot/brown-rot paradigm for wood decay fungi.</title>
        <authorList>
            <person name="Riley R."/>
            <person name="Salamov A.A."/>
            <person name="Brown D.W."/>
            <person name="Nagy L.G."/>
            <person name="Floudas D."/>
            <person name="Held B.W."/>
            <person name="Levasseur A."/>
            <person name="Lombard V."/>
            <person name="Morin E."/>
            <person name="Otillar R."/>
            <person name="Lindquist E.A."/>
            <person name="Sun H."/>
            <person name="LaButti K.M."/>
            <person name="Schmutz J."/>
            <person name="Jabbour D."/>
            <person name="Luo H."/>
            <person name="Baker S.E."/>
            <person name="Pisabarro A.G."/>
            <person name="Walton J.D."/>
            <person name="Blanchette R.A."/>
            <person name="Henrissat B."/>
            <person name="Martin F."/>
            <person name="Cullen D."/>
            <person name="Hibbett D.S."/>
            <person name="Grigoriev I.V."/>
        </authorList>
    </citation>
    <scope>NUCLEOTIDE SEQUENCE [LARGE SCALE GENOMIC DNA]</scope>
    <source>
        <strain evidence="11">CBS 339.88</strain>
    </source>
</reference>
<feature type="domain" description="Restriction of telomere capping protein 4 C-terminal" evidence="9">
    <location>
        <begin position="753"/>
        <end position="875"/>
    </location>
</feature>
<dbReference type="SMART" id="SM01312">
    <property type="entry name" value="RTC4"/>
    <property type="match status" value="1"/>
</dbReference>
<keyword evidence="11" id="KW-1185">Reference proteome</keyword>
<dbReference type="OrthoDB" id="128308at2759"/>
<evidence type="ECO:0000256" key="8">
    <source>
        <dbReference type="SAM" id="MobiDB-lite"/>
    </source>
</evidence>
<dbReference type="AlphaFoldDB" id="A0A067SBV7"/>
<feature type="region of interest" description="Disordered" evidence="8">
    <location>
        <begin position="218"/>
        <end position="262"/>
    </location>
</feature>
<evidence type="ECO:0000259" key="9">
    <source>
        <dbReference type="SMART" id="SM01312"/>
    </source>
</evidence>
<dbReference type="HOGENOM" id="CLU_270744_0_0_1"/>
<dbReference type="PANTHER" id="PTHR41391">
    <property type="entry name" value="RESTRICTION OF TELOMERE CAPPING PROTEIN 4"/>
    <property type="match status" value="1"/>
</dbReference>
<dbReference type="InterPro" id="IPR039024">
    <property type="entry name" value="RTC4"/>
</dbReference>
<feature type="compositionally biased region" description="Basic and acidic residues" evidence="8">
    <location>
        <begin position="252"/>
        <end position="261"/>
    </location>
</feature>
<dbReference type="PANTHER" id="PTHR41391:SF1">
    <property type="entry name" value="RESTRICTION OF TELOMERE CAPPING PROTEIN 4"/>
    <property type="match status" value="1"/>
</dbReference>
<proteinExistence type="inferred from homology"/>
<evidence type="ECO:0000256" key="3">
    <source>
        <dbReference type="ARBA" id="ARBA00004496"/>
    </source>
</evidence>
<evidence type="ECO:0000256" key="2">
    <source>
        <dbReference type="ARBA" id="ARBA00004123"/>
    </source>
</evidence>
<dbReference type="Pfam" id="PF14474">
    <property type="entry name" value="RTC4"/>
    <property type="match status" value="1"/>
</dbReference>
<evidence type="ECO:0000313" key="11">
    <source>
        <dbReference type="Proteomes" id="UP000027222"/>
    </source>
</evidence>
<feature type="region of interest" description="Disordered" evidence="8">
    <location>
        <begin position="159"/>
        <end position="195"/>
    </location>
</feature>
<accession>A0A067SBV7</accession>
<evidence type="ECO:0000256" key="4">
    <source>
        <dbReference type="ARBA" id="ARBA00009461"/>
    </source>
</evidence>
<dbReference type="GO" id="GO:0005634">
    <property type="term" value="C:nucleus"/>
    <property type="evidence" value="ECO:0007669"/>
    <property type="project" value="UniProtKB-SubCell"/>
</dbReference>
<evidence type="ECO:0000256" key="1">
    <source>
        <dbReference type="ARBA" id="ARBA00002738"/>
    </source>
</evidence>
<sequence>MANDDPDIARIAQCRRCQAPMAALRVYDGTKDGHQHLRGRIAQTCTDYSCHWTHFHTEVSYLADDGEALIQRIRAREIGVPIPDLFLNKPLRVITPLPAPNGPLDCRANCQTSTGNRVRGSQACIELKCRKCCTDTFHTARKNNTPRDPCKAHKLLAVQEKPKTPPPVPQTQSAGPGLSISSPGRPLSPSHTASPIQHHVNASVGDVRPLGDTFPSPTVSLCLNPPPSSQNPASRNVGQVAQATTGGSSDNPKGKGKEKGNTRALAMPLGPRWRESKAQANLDNEKAEDLKIRRARIDEELKRTVEFSIYFKEVTAPLTVKLYIDTYPKLKLGSLPLLVKNLKLDEDSLFDFWDYPNWTTITPSSIILVEKDQTVILRHRPSVFEELSVEKCPGLSDVIAFRLRSRSKRAADTTLVSPLKKSSRRIDQASAGQATSTSGSSTQPPSKPDTPSDATALQVPAHQAHSISAEPHLSMKDVLVSTNTNHATPPNDSVSEPDSLAAISVSTWRSGYDRIDEMKDKDSKVTEASAFPTVFGIRYIKTTACKYKRHWKHAPKQLQNKFLKLGDTKEASLLNFTAALRAGSIINVASDDNSPIDLSSDTPPPLSPKHSVNPLPDVISMQSLAPFPNLPSPLLGHFDNIPPAVTVKNEPAEFDLDDSTKDFTKLCSFCDGPLPDQPSEMLLKMRRELEASTWLDPLPENPLHRAAASYTIWIHYCTRHEFELTQMPLATSAGWPMNPNFGEIFDRVSRDYLLLSGVAKHEDNEYLFSAREFYRPGPSRLQGSMSQMERSFEIGAGYYGEAGYQIIVTTIQHLFPRSSVNLIDIHPLTYDIFVREVLALEAAARLIQTDLEITRNEAMNVLKKSGPFGKIMHDSSSPNLEAHIQDAVRRARKSIQYDTSVFRSWIASGSDLSVSEWVKDQKRVEEEMRIKQEEMELDPLAASEEADLNISLKGACYEEPIDLTVD</sequence>
<keyword evidence="7" id="KW-0539">Nucleus</keyword>
<feature type="compositionally biased region" description="Low complexity" evidence="8">
    <location>
        <begin position="428"/>
        <end position="444"/>
    </location>
</feature>
<protein>
    <recommendedName>
        <fullName evidence="5">Restriction of telomere capping protein 4</fullName>
    </recommendedName>
</protein>
<evidence type="ECO:0000256" key="7">
    <source>
        <dbReference type="ARBA" id="ARBA00023242"/>
    </source>
</evidence>
<name>A0A067SBV7_GALM3</name>
<comment type="function">
    <text evidence="1">May be involved in a process influencing telomere capping.</text>
</comment>
<dbReference type="EMBL" id="KL142408">
    <property type="protein sequence ID" value="KDR68400.1"/>
    <property type="molecule type" value="Genomic_DNA"/>
</dbReference>
<dbReference type="STRING" id="685588.A0A067SBV7"/>
<evidence type="ECO:0000256" key="6">
    <source>
        <dbReference type="ARBA" id="ARBA00022490"/>
    </source>
</evidence>
<feature type="compositionally biased region" description="Polar residues" evidence="8">
    <location>
        <begin position="230"/>
        <end position="251"/>
    </location>
</feature>
<organism evidence="10 11">
    <name type="scientific">Galerina marginata (strain CBS 339.88)</name>
    <dbReference type="NCBI Taxonomy" id="685588"/>
    <lineage>
        <taxon>Eukaryota</taxon>
        <taxon>Fungi</taxon>
        <taxon>Dikarya</taxon>
        <taxon>Basidiomycota</taxon>
        <taxon>Agaricomycotina</taxon>
        <taxon>Agaricomycetes</taxon>
        <taxon>Agaricomycetidae</taxon>
        <taxon>Agaricales</taxon>
        <taxon>Agaricineae</taxon>
        <taxon>Strophariaceae</taxon>
        <taxon>Galerina</taxon>
    </lineage>
</organism>
<keyword evidence="6" id="KW-0963">Cytoplasm</keyword>
<comment type="subcellular location">
    <subcellularLocation>
        <location evidence="3">Cytoplasm</location>
    </subcellularLocation>
    <subcellularLocation>
        <location evidence="2">Nucleus</location>
    </subcellularLocation>
</comment>